<dbReference type="GO" id="GO:0006364">
    <property type="term" value="P:rRNA processing"/>
    <property type="evidence" value="ECO:0007669"/>
    <property type="project" value="TreeGrafter"/>
</dbReference>
<keyword evidence="3" id="KW-1185">Reference proteome</keyword>
<sequence length="261" mass="29255">MKKQSGERVSTAPLSRTLSLSPSNSLIPMATVAASELSPTSKQRKRAFDALDRRFALARAGILHEEKQKKRKEASNKEKGGKDVNKSEHSSTTTTPSGPKINPPPSSIRGNVSLSGKSSGKKSSFATDNHPAYLDILEGINGKLLNVESILTNRGDIVKKVIYDLLQHGDEVNKFKRTSLKRKMDHCILLDNFVPSDGLSVDVRAKALKSNSKRSKKHMSLRQHRKCGSFDMPEKFHRFDLFKQMHAIWKDYILELMKESR</sequence>
<feature type="region of interest" description="Disordered" evidence="1">
    <location>
        <begin position="62"/>
        <end position="125"/>
    </location>
</feature>
<dbReference type="EMBL" id="KZ451969">
    <property type="protein sequence ID" value="PKA57140.1"/>
    <property type="molecule type" value="Genomic_DNA"/>
</dbReference>
<reference evidence="2 3" key="1">
    <citation type="journal article" date="2017" name="Nature">
        <title>The Apostasia genome and the evolution of orchids.</title>
        <authorList>
            <person name="Zhang G.Q."/>
            <person name="Liu K.W."/>
            <person name="Li Z."/>
            <person name="Lohaus R."/>
            <person name="Hsiao Y.Y."/>
            <person name="Niu S.C."/>
            <person name="Wang J.Y."/>
            <person name="Lin Y.C."/>
            <person name="Xu Q."/>
            <person name="Chen L.J."/>
            <person name="Yoshida K."/>
            <person name="Fujiwara S."/>
            <person name="Wang Z.W."/>
            <person name="Zhang Y.Q."/>
            <person name="Mitsuda N."/>
            <person name="Wang M."/>
            <person name="Liu G.H."/>
            <person name="Pecoraro L."/>
            <person name="Huang H.X."/>
            <person name="Xiao X.J."/>
            <person name="Lin M."/>
            <person name="Wu X.Y."/>
            <person name="Wu W.L."/>
            <person name="Chen Y.Y."/>
            <person name="Chang S.B."/>
            <person name="Sakamoto S."/>
            <person name="Ohme-Takagi M."/>
            <person name="Yagi M."/>
            <person name="Zeng S.J."/>
            <person name="Shen C.Y."/>
            <person name="Yeh C.M."/>
            <person name="Luo Y.B."/>
            <person name="Tsai W.C."/>
            <person name="Van de Peer Y."/>
            <person name="Liu Z.J."/>
        </authorList>
    </citation>
    <scope>NUCLEOTIDE SEQUENCE [LARGE SCALE GENOMIC DNA]</scope>
    <source>
        <strain evidence="3">cv. Shenzhen</strain>
        <tissue evidence="2">Stem</tissue>
    </source>
</reference>
<dbReference type="GO" id="GO:0030677">
    <property type="term" value="C:ribonuclease P complex"/>
    <property type="evidence" value="ECO:0007669"/>
    <property type="project" value="InterPro"/>
</dbReference>
<dbReference type="AlphaFoldDB" id="A0A2I0ANK2"/>
<feature type="compositionally biased region" description="Basic and acidic residues" evidence="1">
    <location>
        <begin position="62"/>
        <end position="89"/>
    </location>
</feature>
<dbReference type="Proteomes" id="UP000236161">
    <property type="component" value="Unassembled WGS sequence"/>
</dbReference>
<keyword evidence="2" id="KW-0378">Hydrolase</keyword>
<accession>A0A2I0ANK2</accession>
<evidence type="ECO:0000313" key="2">
    <source>
        <dbReference type="EMBL" id="PKA57140.1"/>
    </source>
</evidence>
<proteinExistence type="predicted"/>
<dbReference type="OrthoDB" id="124041at2759"/>
<dbReference type="PANTHER" id="PTHR13348">
    <property type="entry name" value="RIBONUCLEASE P SUBUNIT P29"/>
    <property type="match status" value="1"/>
</dbReference>
<dbReference type="GO" id="GO:0004526">
    <property type="term" value="F:ribonuclease P activity"/>
    <property type="evidence" value="ECO:0007669"/>
    <property type="project" value="UniProtKB-EC"/>
</dbReference>
<dbReference type="EC" id="3.1.26.5" evidence="2"/>
<dbReference type="GO" id="GO:0001682">
    <property type="term" value="P:tRNA 5'-leader removal"/>
    <property type="evidence" value="ECO:0007669"/>
    <property type="project" value="InterPro"/>
</dbReference>
<evidence type="ECO:0000313" key="3">
    <source>
        <dbReference type="Proteomes" id="UP000236161"/>
    </source>
</evidence>
<evidence type="ECO:0000256" key="1">
    <source>
        <dbReference type="SAM" id="MobiDB-lite"/>
    </source>
</evidence>
<feature type="compositionally biased region" description="Polar residues" evidence="1">
    <location>
        <begin position="12"/>
        <end position="26"/>
    </location>
</feature>
<gene>
    <name evidence="2" type="ORF">AXF42_Ash002444</name>
</gene>
<dbReference type="PANTHER" id="PTHR13348:SF0">
    <property type="entry name" value="RIBONUCLEASE P PROTEIN SUBUNIT P29"/>
    <property type="match status" value="1"/>
</dbReference>
<dbReference type="GO" id="GO:0033204">
    <property type="term" value="F:ribonuclease P RNA binding"/>
    <property type="evidence" value="ECO:0007669"/>
    <property type="project" value="InterPro"/>
</dbReference>
<feature type="compositionally biased region" description="Low complexity" evidence="1">
    <location>
        <begin position="113"/>
        <end position="124"/>
    </location>
</feature>
<name>A0A2I0ANK2_9ASPA</name>
<organism evidence="2 3">
    <name type="scientific">Apostasia shenzhenica</name>
    <dbReference type="NCBI Taxonomy" id="1088818"/>
    <lineage>
        <taxon>Eukaryota</taxon>
        <taxon>Viridiplantae</taxon>
        <taxon>Streptophyta</taxon>
        <taxon>Embryophyta</taxon>
        <taxon>Tracheophyta</taxon>
        <taxon>Spermatophyta</taxon>
        <taxon>Magnoliopsida</taxon>
        <taxon>Liliopsida</taxon>
        <taxon>Asparagales</taxon>
        <taxon>Orchidaceae</taxon>
        <taxon>Apostasioideae</taxon>
        <taxon>Apostasia</taxon>
    </lineage>
</organism>
<dbReference type="InterPro" id="IPR016848">
    <property type="entry name" value="RNase_P/MRP_Rpp29-subunit"/>
</dbReference>
<feature type="region of interest" description="Disordered" evidence="1">
    <location>
        <begin position="1"/>
        <end position="26"/>
    </location>
</feature>
<dbReference type="GO" id="GO:0000172">
    <property type="term" value="C:ribonuclease MRP complex"/>
    <property type="evidence" value="ECO:0007669"/>
    <property type="project" value="InterPro"/>
</dbReference>
<protein>
    <submittedName>
        <fullName evidence="2">Ribonuclease P protein subunit POP4</fullName>
        <ecNumber evidence="2">3.1.26.5</ecNumber>
    </submittedName>
</protein>
<dbReference type="STRING" id="1088818.A0A2I0ANK2"/>